<dbReference type="PANTHER" id="PTHR10773:SF19">
    <property type="match status" value="1"/>
</dbReference>
<comment type="caution">
    <text evidence="2">The sequence shown here is derived from an EMBL/GenBank/DDBJ whole genome shotgun (WGS) entry which is preliminary data.</text>
</comment>
<sequence length="349" mass="40602">MKIVVCKVMFLNTVGVTDKFVRISLSKKRDSEVVLPDNRGRHIPKNKLPETVRISVISHISSFPMYESHYSRARSNRKYLGPELNISLINYGPAKKKHHEEAENRYKLKRDDKQDAKEDSTNKIVIMIDLQKCLPTPCLTNSRIFYLRKLWTLNLTIHCDTTGQSFCMIWDETVGCRGGNKIASCFIKWTLEYLPKNVKERKQRRSLKTLEIAVPRDWAQFISTCGDKRPFIVSSVNLEVSSMLKGEQAPLVFRTKNTDKGAFLMSKAVWMQVRKCEEGMFFCKNSFDDPNFSLMNLKQKVRLSLTLPKELPIIRTTTIPIKTEKYNHIMTLLKWVDKIFHPLRQQLII</sequence>
<protein>
    <submittedName>
        <fullName evidence="2">Uncharacterized protein</fullName>
    </submittedName>
</protein>
<evidence type="ECO:0000256" key="1">
    <source>
        <dbReference type="SAM" id="MobiDB-lite"/>
    </source>
</evidence>
<accession>A0AAV8ZLD5</accession>
<name>A0AAV8ZLD5_9CUCU</name>
<dbReference type="PANTHER" id="PTHR10773">
    <property type="entry name" value="DNA-DIRECTED RNA POLYMERASES I, II, AND III SUBUNIT RPABC2"/>
    <property type="match status" value="1"/>
</dbReference>
<organism evidence="2 3">
    <name type="scientific">Rhamnusium bicolor</name>
    <dbReference type="NCBI Taxonomy" id="1586634"/>
    <lineage>
        <taxon>Eukaryota</taxon>
        <taxon>Metazoa</taxon>
        <taxon>Ecdysozoa</taxon>
        <taxon>Arthropoda</taxon>
        <taxon>Hexapoda</taxon>
        <taxon>Insecta</taxon>
        <taxon>Pterygota</taxon>
        <taxon>Neoptera</taxon>
        <taxon>Endopterygota</taxon>
        <taxon>Coleoptera</taxon>
        <taxon>Polyphaga</taxon>
        <taxon>Cucujiformia</taxon>
        <taxon>Chrysomeloidea</taxon>
        <taxon>Cerambycidae</taxon>
        <taxon>Lepturinae</taxon>
        <taxon>Rhagiini</taxon>
        <taxon>Rhamnusium</taxon>
    </lineage>
</organism>
<dbReference type="Proteomes" id="UP001162156">
    <property type="component" value="Unassembled WGS sequence"/>
</dbReference>
<feature type="region of interest" description="Disordered" evidence="1">
    <location>
        <begin position="95"/>
        <end position="114"/>
    </location>
</feature>
<feature type="compositionally biased region" description="Basic and acidic residues" evidence="1">
    <location>
        <begin position="99"/>
        <end position="114"/>
    </location>
</feature>
<dbReference type="AlphaFoldDB" id="A0AAV8ZLD5"/>
<gene>
    <name evidence="2" type="ORF">NQ314_003696</name>
</gene>
<evidence type="ECO:0000313" key="3">
    <source>
        <dbReference type="Proteomes" id="UP001162156"/>
    </source>
</evidence>
<proteinExistence type="predicted"/>
<keyword evidence="3" id="KW-1185">Reference proteome</keyword>
<dbReference type="EMBL" id="JANEYF010001051">
    <property type="protein sequence ID" value="KAJ8966184.1"/>
    <property type="molecule type" value="Genomic_DNA"/>
</dbReference>
<reference evidence="2" key="1">
    <citation type="journal article" date="2023" name="Insect Mol. Biol.">
        <title>Genome sequencing provides insights into the evolution of gene families encoding plant cell wall-degrading enzymes in longhorned beetles.</title>
        <authorList>
            <person name="Shin N.R."/>
            <person name="Okamura Y."/>
            <person name="Kirsch R."/>
            <person name="Pauchet Y."/>
        </authorList>
    </citation>
    <scope>NUCLEOTIDE SEQUENCE</scope>
    <source>
        <strain evidence="2">RBIC_L_NR</strain>
    </source>
</reference>
<evidence type="ECO:0000313" key="2">
    <source>
        <dbReference type="EMBL" id="KAJ8966184.1"/>
    </source>
</evidence>